<reference evidence="4 5" key="1">
    <citation type="submission" date="2018-07" db="EMBL/GenBank/DDBJ databases">
        <title>Streptomyces species from bats.</title>
        <authorList>
            <person name="Dunlap C."/>
        </authorList>
    </citation>
    <scope>NUCLEOTIDE SEQUENCE [LARGE SCALE GENOMIC DNA]</scope>
    <source>
        <strain evidence="4 5">AC230</strain>
    </source>
</reference>
<dbReference type="SUPFAM" id="SSF55545">
    <property type="entry name" value="beta-N-acetylhexosaminidase-like domain"/>
    <property type="match status" value="1"/>
</dbReference>
<dbReference type="Gene3D" id="3.30.379.10">
    <property type="entry name" value="Chitobiase/beta-hexosaminidase domain 2-like"/>
    <property type="match status" value="1"/>
</dbReference>
<comment type="caution">
    <text evidence="4">The sequence shown here is derived from an EMBL/GenBank/DDBJ whole genome shotgun (WGS) entry which is preliminary data.</text>
</comment>
<dbReference type="InterPro" id="IPR015882">
    <property type="entry name" value="HEX_bac_N"/>
</dbReference>
<dbReference type="EMBL" id="QQNA01000011">
    <property type="protein sequence ID" value="RDG39700.1"/>
    <property type="molecule type" value="Genomic_DNA"/>
</dbReference>
<evidence type="ECO:0000256" key="2">
    <source>
        <dbReference type="ARBA" id="ARBA00023295"/>
    </source>
</evidence>
<name>A0A370BD73_9ACTN</name>
<dbReference type="AlphaFoldDB" id="A0A370BD73"/>
<keyword evidence="5" id="KW-1185">Reference proteome</keyword>
<feature type="domain" description="Beta-hexosaminidase bacterial type N-terminal" evidence="3">
    <location>
        <begin position="10"/>
        <end position="53"/>
    </location>
</feature>
<keyword evidence="1" id="KW-0378">Hydrolase</keyword>
<gene>
    <name evidence="4" type="ORF">DVH02_02030</name>
</gene>
<dbReference type="GO" id="GO:0016798">
    <property type="term" value="F:hydrolase activity, acting on glycosyl bonds"/>
    <property type="evidence" value="ECO:0007669"/>
    <property type="project" value="UniProtKB-KW"/>
</dbReference>
<sequence length="53" mass="5518">ARDALRALRAPDRGDLPSGGYRIAVGAVDGRDTIALDGVGDDGLFHAAQTLRQ</sequence>
<dbReference type="Pfam" id="PF02838">
    <property type="entry name" value="Glyco_hydro_20b"/>
    <property type="match status" value="1"/>
</dbReference>
<organism evidence="4 5">
    <name type="scientific">Streptomyces corynorhini</name>
    <dbReference type="NCBI Taxonomy" id="2282652"/>
    <lineage>
        <taxon>Bacteria</taxon>
        <taxon>Bacillati</taxon>
        <taxon>Actinomycetota</taxon>
        <taxon>Actinomycetes</taxon>
        <taxon>Kitasatosporales</taxon>
        <taxon>Streptomycetaceae</taxon>
        <taxon>Streptomyces</taxon>
    </lineage>
</organism>
<evidence type="ECO:0000313" key="4">
    <source>
        <dbReference type="EMBL" id="RDG39700.1"/>
    </source>
</evidence>
<feature type="non-terminal residue" evidence="4">
    <location>
        <position position="53"/>
    </location>
</feature>
<accession>A0A370BD73</accession>
<evidence type="ECO:0000313" key="5">
    <source>
        <dbReference type="Proteomes" id="UP000253741"/>
    </source>
</evidence>
<protein>
    <recommendedName>
        <fullName evidence="3">Beta-hexosaminidase bacterial type N-terminal domain-containing protein</fullName>
    </recommendedName>
</protein>
<evidence type="ECO:0000256" key="1">
    <source>
        <dbReference type="ARBA" id="ARBA00022801"/>
    </source>
</evidence>
<proteinExistence type="predicted"/>
<dbReference type="GO" id="GO:0005975">
    <property type="term" value="P:carbohydrate metabolic process"/>
    <property type="evidence" value="ECO:0007669"/>
    <property type="project" value="UniProtKB-ARBA"/>
</dbReference>
<dbReference type="RefSeq" id="WP_147285986.1">
    <property type="nucleotide sequence ID" value="NZ_QQNA01000011.1"/>
</dbReference>
<dbReference type="InterPro" id="IPR029018">
    <property type="entry name" value="Hex-like_dom2"/>
</dbReference>
<evidence type="ECO:0000259" key="3">
    <source>
        <dbReference type="Pfam" id="PF02838"/>
    </source>
</evidence>
<keyword evidence="2" id="KW-0326">Glycosidase</keyword>
<dbReference type="Proteomes" id="UP000253741">
    <property type="component" value="Unassembled WGS sequence"/>
</dbReference>
<feature type="non-terminal residue" evidence="4">
    <location>
        <position position="1"/>
    </location>
</feature>